<dbReference type="InterPro" id="IPR001789">
    <property type="entry name" value="Sig_transdc_resp-reg_receiver"/>
</dbReference>
<evidence type="ECO:0000256" key="3">
    <source>
        <dbReference type="ARBA" id="ARBA00022553"/>
    </source>
</evidence>
<dbReference type="InterPro" id="IPR020449">
    <property type="entry name" value="Tscrpt_reg_AraC-type_HTH"/>
</dbReference>
<dbReference type="PROSITE" id="PS50110">
    <property type="entry name" value="RESPONSE_REGULATORY"/>
    <property type="match status" value="1"/>
</dbReference>
<keyword evidence="5" id="KW-0805">Transcription regulation</keyword>
<keyword evidence="2" id="KW-0963">Cytoplasm</keyword>
<dbReference type="EMBL" id="FRCZ01000002">
    <property type="protein sequence ID" value="SHM98546.1"/>
    <property type="molecule type" value="Genomic_DNA"/>
</dbReference>
<dbReference type="CDD" id="cd17536">
    <property type="entry name" value="REC_YesN-like"/>
    <property type="match status" value="1"/>
</dbReference>
<dbReference type="PRINTS" id="PR00032">
    <property type="entry name" value="HTHARAC"/>
</dbReference>
<comment type="subcellular location">
    <subcellularLocation>
        <location evidence="1">Cytoplasm</location>
    </subcellularLocation>
</comment>
<dbReference type="GO" id="GO:0043565">
    <property type="term" value="F:sequence-specific DNA binding"/>
    <property type="evidence" value="ECO:0007669"/>
    <property type="project" value="InterPro"/>
</dbReference>
<dbReference type="STRING" id="1027249.SAMN05216179_1522"/>
<keyword evidence="12" id="KW-1185">Reference proteome</keyword>
<gene>
    <name evidence="11" type="ORF">SAMN05216179_1522</name>
</gene>
<proteinExistence type="predicted"/>
<accession>A0A1M7N567</accession>
<name>A0A1M7N567_9BACI</name>
<dbReference type="Proteomes" id="UP000184184">
    <property type="component" value="Unassembled WGS sequence"/>
</dbReference>
<evidence type="ECO:0000259" key="9">
    <source>
        <dbReference type="PROSITE" id="PS01124"/>
    </source>
</evidence>
<evidence type="ECO:0000256" key="1">
    <source>
        <dbReference type="ARBA" id="ARBA00004496"/>
    </source>
</evidence>
<dbReference type="Pfam" id="PF12833">
    <property type="entry name" value="HTH_18"/>
    <property type="match status" value="1"/>
</dbReference>
<dbReference type="OrthoDB" id="342399at2"/>
<evidence type="ECO:0000259" key="10">
    <source>
        <dbReference type="PROSITE" id="PS50110"/>
    </source>
</evidence>
<dbReference type="SMART" id="SM00342">
    <property type="entry name" value="HTH_ARAC"/>
    <property type="match status" value="1"/>
</dbReference>
<dbReference type="Gene3D" id="1.10.10.60">
    <property type="entry name" value="Homeodomain-like"/>
    <property type="match status" value="2"/>
</dbReference>
<dbReference type="AlphaFoldDB" id="A0A1M7N567"/>
<dbReference type="PROSITE" id="PS00041">
    <property type="entry name" value="HTH_ARAC_FAMILY_1"/>
    <property type="match status" value="1"/>
</dbReference>
<dbReference type="GO" id="GO:0000160">
    <property type="term" value="P:phosphorelay signal transduction system"/>
    <property type="evidence" value="ECO:0007669"/>
    <property type="project" value="UniProtKB-KW"/>
</dbReference>
<dbReference type="Gene3D" id="3.40.50.2300">
    <property type="match status" value="1"/>
</dbReference>
<evidence type="ECO:0000256" key="8">
    <source>
        <dbReference type="PROSITE-ProRule" id="PRU00169"/>
    </source>
</evidence>
<protein>
    <submittedName>
        <fullName evidence="11">Two-component system, response regulator YesN</fullName>
    </submittedName>
</protein>
<feature type="modified residue" description="4-aspartylphosphate" evidence="8">
    <location>
        <position position="55"/>
    </location>
</feature>
<organism evidence="11 12">
    <name type="scientific">Gracilibacillus kekensis</name>
    <dbReference type="NCBI Taxonomy" id="1027249"/>
    <lineage>
        <taxon>Bacteria</taxon>
        <taxon>Bacillati</taxon>
        <taxon>Bacillota</taxon>
        <taxon>Bacilli</taxon>
        <taxon>Bacillales</taxon>
        <taxon>Bacillaceae</taxon>
        <taxon>Gracilibacillus</taxon>
    </lineage>
</organism>
<dbReference type="SUPFAM" id="SSF46689">
    <property type="entry name" value="Homeodomain-like"/>
    <property type="match status" value="1"/>
</dbReference>
<dbReference type="PANTHER" id="PTHR42713:SF3">
    <property type="entry name" value="TRANSCRIPTIONAL REGULATORY PROTEIN HPTR"/>
    <property type="match status" value="1"/>
</dbReference>
<evidence type="ECO:0000256" key="2">
    <source>
        <dbReference type="ARBA" id="ARBA00022490"/>
    </source>
</evidence>
<keyword evidence="6" id="KW-0238">DNA-binding</keyword>
<sequence>MLKVLIIDDEPLIREGLASVIDWNSYGFEIAGIAENGKMGLKSIRSFQPDVVFVDIRMPGLNGIEMVKQAKQEGFTCKFIVLSGYSNFAYAQQSIRLGMESYLLKPVDEEELISLIQSIRHKCLKEQLLSTQKSEYESFSEKEEWIKYITGQSFDHKSLKQYEDKWFHLASLTFYKNYDKSLIEKKLKLLGRMVFQWFWSDQTLYLLLNKINVDLLKKQLLHFSMEIKQPHQIQLLQEVKTTDELPQAYNDLQSLITQSYSYGNQLILSETDLAQKSLLEMDMNDWITDVCRSIEFENTLQLDGYFKQLETYYQSHKFEKQRVITEVIELTKDIYQKLIQNNQDISPPTNEEMATIVCEAQNLQSLLEATRMRLSNTANEINGFVCNAENTIEKIVEYVEKYYYKELSIKVIADLFNYNRSYLGKKFKKQTGSYFHHFLDNVRMENAKQLLLENGWKVYEVSEKVGYTNYDYFYKKFKKYTGVSPKKFQKYKRIQHT</sequence>
<dbReference type="PANTHER" id="PTHR42713">
    <property type="entry name" value="HISTIDINE KINASE-RELATED"/>
    <property type="match status" value="1"/>
</dbReference>
<dbReference type="InterPro" id="IPR051552">
    <property type="entry name" value="HptR"/>
</dbReference>
<feature type="domain" description="Response regulatory" evidence="10">
    <location>
        <begin position="3"/>
        <end position="120"/>
    </location>
</feature>
<dbReference type="SMART" id="SM00448">
    <property type="entry name" value="REC"/>
    <property type="match status" value="1"/>
</dbReference>
<keyword evidence="7" id="KW-0804">Transcription</keyword>
<evidence type="ECO:0000313" key="12">
    <source>
        <dbReference type="Proteomes" id="UP000184184"/>
    </source>
</evidence>
<keyword evidence="3 8" id="KW-0597">Phosphoprotein</keyword>
<dbReference type="PROSITE" id="PS01124">
    <property type="entry name" value="HTH_ARAC_FAMILY_2"/>
    <property type="match status" value="1"/>
</dbReference>
<keyword evidence="4" id="KW-0902">Two-component regulatory system</keyword>
<evidence type="ECO:0000256" key="6">
    <source>
        <dbReference type="ARBA" id="ARBA00023125"/>
    </source>
</evidence>
<evidence type="ECO:0000256" key="5">
    <source>
        <dbReference type="ARBA" id="ARBA00023015"/>
    </source>
</evidence>
<dbReference type="InterPro" id="IPR018060">
    <property type="entry name" value="HTH_AraC"/>
</dbReference>
<dbReference type="Pfam" id="PF00072">
    <property type="entry name" value="Response_reg"/>
    <property type="match status" value="1"/>
</dbReference>
<dbReference type="SUPFAM" id="SSF52172">
    <property type="entry name" value="CheY-like"/>
    <property type="match status" value="1"/>
</dbReference>
<evidence type="ECO:0000256" key="7">
    <source>
        <dbReference type="ARBA" id="ARBA00023163"/>
    </source>
</evidence>
<evidence type="ECO:0000313" key="11">
    <source>
        <dbReference type="EMBL" id="SHM98546.1"/>
    </source>
</evidence>
<reference evidence="11 12" key="1">
    <citation type="submission" date="2016-11" db="EMBL/GenBank/DDBJ databases">
        <authorList>
            <person name="Jaros S."/>
            <person name="Januszkiewicz K."/>
            <person name="Wedrychowicz H."/>
        </authorList>
    </citation>
    <scope>NUCLEOTIDE SEQUENCE [LARGE SCALE GENOMIC DNA]</scope>
    <source>
        <strain evidence="11 12">CGMCC 1.10681</strain>
    </source>
</reference>
<evidence type="ECO:0000256" key="4">
    <source>
        <dbReference type="ARBA" id="ARBA00023012"/>
    </source>
</evidence>
<dbReference type="RefSeq" id="WP_073201243.1">
    <property type="nucleotide sequence ID" value="NZ_FRCZ01000002.1"/>
</dbReference>
<dbReference type="InterPro" id="IPR009057">
    <property type="entry name" value="Homeodomain-like_sf"/>
</dbReference>
<dbReference type="InterPro" id="IPR018062">
    <property type="entry name" value="HTH_AraC-typ_CS"/>
</dbReference>
<dbReference type="GO" id="GO:0003700">
    <property type="term" value="F:DNA-binding transcription factor activity"/>
    <property type="evidence" value="ECO:0007669"/>
    <property type="project" value="InterPro"/>
</dbReference>
<dbReference type="GO" id="GO:0005737">
    <property type="term" value="C:cytoplasm"/>
    <property type="evidence" value="ECO:0007669"/>
    <property type="project" value="UniProtKB-SubCell"/>
</dbReference>
<feature type="domain" description="HTH araC/xylS-type" evidence="9">
    <location>
        <begin position="393"/>
        <end position="491"/>
    </location>
</feature>
<dbReference type="InterPro" id="IPR011006">
    <property type="entry name" value="CheY-like_superfamily"/>
</dbReference>